<comment type="caution">
    <text evidence="5">The sequence shown here is derived from an EMBL/GenBank/DDBJ whole genome shotgun (WGS) entry which is preliminary data.</text>
</comment>
<evidence type="ECO:0000259" key="4">
    <source>
        <dbReference type="Pfam" id="PF00534"/>
    </source>
</evidence>
<dbReference type="SUPFAM" id="SSF53756">
    <property type="entry name" value="UDP-Glycosyltransferase/glycogen phosphorylase"/>
    <property type="match status" value="1"/>
</dbReference>
<feature type="region of interest" description="Disordered" evidence="3">
    <location>
        <begin position="413"/>
        <end position="467"/>
    </location>
</feature>
<dbReference type="PANTHER" id="PTHR12526">
    <property type="entry name" value="GLYCOSYLTRANSFERASE"/>
    <property type="match status" value="1"/>
</dbReference>
<keyword evidence="5" id="KW-0328">Glycosyltransferase</keyword>
<dbReference type="Gene3D" id="3.40.50.2000">
    <property type="entry name" value="Glycogen Phosphorylase B"/>
    <property type="match status" value="2"/>
</dbReference>
<accession>L1KSU2</accession>
<name>L1KSU2_9ACTN</name>
<reference evidence="5 6" key="1">
    <citation type="submission" date="2012-11" db="EMBL/GenBank/DDBJ databases">
        <authorList>
            <person name="Huguet-Tapia J.C."/>
            <person name="Durkin A.S."/>
            <person name="Pettis G.S."/>
            <person name="Badger J.H."/>
        </authorList>
    </citation>
    <scope>NUCLEOTIDE SEQUENCE [LARGE SCALE GENOMIC DNA]</scope>
    <source>
        <strain evidence="5 6">91-03</strain>
    </source>
</reference>
<dbReference type="PATRIC" id="fig|698759.3.peg.5524"/>
<dbReference type="InterPro" id="IPR001296">
    <property type="entry name" value="Glyco_trans_1"/>
</dbReference>
<dbReference type="Proteomes" id="UP000010411">
    <property type="component" value="Unassembled WGS sequence"/>
</dbReference>
<keyword evidence="2 5" id="KW-0808">Transferase</keyword>
<dbReference type="CDD" id="cd03820">
    <property type="entry name" value="GT4_AmsD-like"/>
    <property type="match status" value="1"/>
</dbReference>
<dbReference type="Pfam" id="PF00534">
    <property type="entry name" value="Glycos_transf_1"/>
    <property type="match status" value="1"/>
</dbReference>
<proteinExistence type="predicted"/>
<evidence type="ECO:0000256" key="1">
    <source>
        <dbReference type="ARBA" id="ARBA00021292"/>
    </source>
</evidence>
<evidence type="ECO:0000313" key="6">
    <source>
        <dbReference type="Proteomes" id="UP000010411"/>
    </source>
</evidence>
<dbReference type="PANTHER" id="PTHR12526:SF627">
    <property type="entry name" value="D-RHAMNOSYLTRANSFERASE WBPZ"/>
    <property type="match status" value="1"/>
</dbReference>
<organism evidence="5 6">
    <name type="scientific">Streptomyces ipomoeae 91-03</name>
    <dbReference type="NCBI Taxonomy" id="698759"/>
    <lineage>
        <taxon>Bacteria</taxon>
        <taxon>Bacillati</taxon>
        <taxon>Actinomycetota</taxon>
        <taxon>Actinomycetes</taxon>
        <taxon>Kitasatosporales</taxon>
        <taxon>Streptomycetaceae</taxon>
        <taxon>Streptomyces</taxon>
    </lineage>
</organism>
<keyword evidence="6" id="KW-1185">Reference proteome</keyword>
<protein>
    <recommendedName>
        <fullName evidence="1">D-inositol 3-phosphate glycosyltransferase</fullName>
    </recommendedName>
</protein>
<evidence type="ECO:0000256" key="3">
    <source>
        <dbReference type="SAM" id="MobiDB-lite"/>
    </source>
</evidence>
<dbReference type="EMBL" id="AEJC01000406">
    <property type="protein sequence ID" value="EKX63846.1"/>
    <property type="molecule type" value="Genomic_DNA"/>
</dbReference>
<feature type="domain" description="Glycosyl transferase family 1" evidence="4">
    <location>
        <begin position="207"/>
        <end position="365"/>
    </location>
</feature>
<gene>
    <name evidence="5" type="ORF">STRIP9103_06109</name>
</gene>
<evidence type="ECO:0000256" key="2">
    <source>
        <dbReference type="ARBA" id="ARBA00022679"/>
    </source>
</evidence>
<evidence type="ECO:0000313" key="5">
    <source>
        <dbReference type="EMBL" id="EKX63846.1"/>
    </source>
</evidence>
<feature type="compositionally biased region" description="Low complexity" evidence="3">
    <location>
        <begin position="446"/>
        <end position="458"/>
    </location>
</feature>
<feature type="compositionally biased region" description="Low complexity" evidence="3">
    <location>
        <begin position="413"/>
        <end position="427"/>
    </location>
</feature>
<dbReference type="GO" id="GO:0016757">
    <property type="term" value="F:glycosyltransferase activity"/>
    <property type="evidence" value="ECO:0007669"/>
    <property type="project" value="UniProtKB-KW"/>
</dbReference>
<sequence length="755" mass="80140">MKITFLLHNAYAIGGTVRSTLNLAGTLAARHEVEIVSMFRTAERPLLGVSGKVRLVPLVDERTDSASYDGGHELMSRPSAVVPPTEVLAHRYTALVDERLRAFLDTTDADVVIATRPALVVFLAGHGSVGVSGPSRRRPLLIGQEHLSYDNHVPGVRAAQNEAIGRLDAFVTVSARDAADHRRRLPGLRTRITNIANAAPRPKAEPSDLRASLVVAAGRLFPVKRYDLLIEAFAKVATERPEWRLRIYGQGPERAALRTAIDRLGLNDHVFLMGPHATLETEWAKASVAAVSSEWESFGMTILEAMHAGVPVVATDCPHGPGEIITDGSDGLLVPPGDPDALAAGLLRLIDDTDLRRRLGTAARATVQRYAPRAIAAEYEQLIAELREARTPAAVRLTRRVRRGLGALWPRGAGDAGASVSASADGATRSKPRGAAGPVQPTPVDAAAASGGAPAQGAKPRPLRPKADCRVDAAGGVRISVGASGVPGAAGRGVVLVLRRRHGDDEFRVPLERESADDPKSPWTTTLSRADLTLAEGRWDLHVERAADGTRRRLRAGLVEQRGLLSAAAEIAKAEGTGPEVRGADGSSPVAWWIPYATKDGYLALRTFHRTTHAEVTALPVGEGAMAVEGVLYGAELGDGAALVGVARGEDVAGFEAPVTTAGGLDERTFQARLTSLPEPAGPDKTVWDLFLRPTAAAEPIRLGRLFGDIVDRKDTDKYPAVALDTAADASPQTPEAPEARFFFTVTNDLAVSLS</sequence>
<dbReference type="AlphaFoldDB" id="L1KSU2"/>